<dbReference type="InterPro" id="IPR022742">
    <property type="entry name" value="Hydrolase_4"/>
</dbReference>
<dbReference type="Pfam" id="PF12146">
    <property type="entry name" value="Hydrolase_4"/>
    <property type="match status" value="1"/>
</dbReference>
<evidence type="ECO:0000256" key="4">
    <source>
        <dbReference type="SAM" id="Phobius"/>
    </source>
</evidence>
<dbReference type="GO" id="GO:0006396">
    <property type="term" value="P:RNA processing"/>
    <property type="evidence" value="ECO:0007669"/>
    <property type="project" value="InterPro"/>
</dbReference>
<accession>A0A7J6P0T9</accession>
<evidence type="ECO:0000259" key="5">
    <source>
        <dbReference type="Pfam" id="PF12146"/>
    </source>
</evidence>
<keyword evidence="4" id="KW-0472">Membrane</keyword>
<sequence length="827" mass="91949">MPTSARQGWGDELTTAQIEAYLADEVSIPAYNAHLQRKVGIVTSALRAYLKSYHRDGSDDHAEATSFLWPEEKKEGVLGCAKRSCMGVLERLPYLMEVTWGVATPKGFGDCCHVRRKPRPSEESTMEKGQVTVLRSEAFHYRSLCVLHIVPGTEGDLVLEELVGREEAVRETSKLLSRVYHPVIVQCMPQIRKHLAGVEGKASIILCPNAGEMLITVHLEKGVAETVPEGSLQAAVQSSSAELKRVVVDVIGNGKRTRLVSTTSEAGCNGTLSRSGDELCHGRSSERDSRRSRKIRDAFVTECYHLDGLQSDIRLRFKDGFRAVVNPAVESQKLNWMVRTAIKCLSLLPVRGRRQLLEIPRGTSLYTVALGSLFDDTVCVVEGHKGKVAAAWGKLRLNSLEGKVKTVRGCPSSKIGVLREHEFDMTVVAVQGNGIGDEVRNYLSTVPCIMYISEYSAAVRRDIRLLSISHRVLDLGLFDFLPFDESVECCVVMLRRDLMNSVIYGWITAPILLYFAGLLPRVAFAMLVGFIGFLWLWFIPKYKMEKNLERGGDWRPSTKREGKYVDVDGYKTHVYEIVPDLVECKGAIVLIAGVGSRYDASRYSKQIMTVVDKLVPSDRPVYLLGMSLGGCVVAHCAAANPGRINGVLAICPAGCGLGKLEEWFLPIIKKARSPFSDILGVLAEVISYELFFDPERFPKIHEDTMIDWMYNPAFFRAYTNTLKDFPLEDGLIRYLPEVKCPVRVLLAGDDGTVDTSKVAQFLDTLEGSMKLSYRIIPKQPHDLVLTAPNEVTDEMLQLSSFLKAVMCRVVEDEKLEISLSCVVLPIS</sequence>
<evidence type="ECO:0000256" key="2">
    <source>
        <dbReference type="ARBA" id="ARBA00022679"/>
    </source>
</evidence>
<feature type="domain" description="Serine aminopeptidase S33" evidence="5">
    <location>
        <begin position="603"/>
        <end position="784"/>
    </location>
</feature>
<dbReference type="Proteomes" id="UP000541610">
    <property type="component" value="Unassembled WGS sequence"/>
</dbReference>
<reference evidence="6 7" key="1">
    <citation type="submission" date="2020-04" db="EMBL/GenBank/DDBJ databases">
        <title>Perkinsus olseni comparative genomics.</title>
        <authorList>
            <person name="Bogema D.R."/>
        </authorList>
    </citation>
    <scope>NUCLEOTIDE SEQUENCE [LARGE SCALE GENOMIC DNA]</scope>
    <source>
        <strain evidence="6">00978-12</strain>
    </source>
</reference>
<evidence type="ECO:0000256" key="3">
    <source>
        <dbReference type="ARBA" id="ARBA00022691"/>
    </source>
</evidence>
<keyword evidence="2" id="KW-0808">Transferase</keyword>
<protein>
    <recommendedName>
        <fullName evidence="5">Serine aminopeptidase S33 domain-containing protein</fullName>
    </recommendedName>
</protein>
<evidence type="ECO:0000256" key="1">
    <source>
        <dbReference type="ARBA" id="ARBA00022603"/>
    </source>
</evidence>
<dbReference type="GO" id="GO:0008173">
    <property type="term" value="F:RNA methyltransferase activity"/>
    <property type="evidence" value="ECO:0007669"/>
    <property type="project" value="InterPro"/>
</dbReference>
<comment type="caution">
    <text evidence="6">The sequence shown here is derived from an EMBL/GenBank/DDBJ whole genome shotgun (WGS) entry which is preliminary data.</text>
</comment>
<keyword evidence="3" id="KW-0949">S-adenosyl-L-methionine</keyword>
<dbReference type="Gene3D" id="3.40.50.1820">
    <property type="entry name" value="alpha/beta hydrolase"/>
    <property type="match status" value="1"/>
</dbReference>
<dbReference type="InterPro" id="IPR010280">
    <property type="entry name" value="U5_MeTrfase_fam"/>
</dbReference>
<evidence type="ECO:0000313" key="7">
    <source>
        <dbReference type="Proteomes" id="UP000541610"/>
    </source>
</evidence>
<organism evidence="6 7">
    <name type="scientific">Perkinsus olseni</name>
    <name type="common">Perkinsus atlanticus</name>
    <dbReference type="NCBI Taxonomy" id="32597"/>
    <lineage>
        <taxon>Eukaryota</taxon>
        <taxon>Sar</taxon>
        <taxon>Alveolata</taxon>
        <taxon>Perkinsozoa</taxon>
        <taxon>Perkinsea</taxon>
        <taxon>Perkinsida</taxon>
        <taxon>Perkinsidae</taxon>
        <taxon>Perkinsus</taxon>
    </lineage>
</organism>
<dbReference type="EMBL" id="JABANP010000117">
    <property type="protein sequence ID" value="KAF4689719.1"/>
    <property type="molecule type" value="Genomic_DNA"/>
</dbReference>
<dbReference type="SUPFAM" id="SSF53474">
    <property type="entry name" value="alpha/beta-Hydrolases"/>
    <property type="match status" value="1"/>
</dbReference>
<keyword evidence="4" id="KW-0812">Transmembrane</keyword>
<dbReference type="OrthoDB" id="443252at2759"/>
<dbReference type="GO" id="GO:0032259">
    <property type="term" value="P:methylation"/>
    <property type="evidence" value="ECO:0007669"/>
    <property type="project" value="UniProtKB-KW"/>
</dbReference>
<evidence type="ECO:0000313" key="6">
    <source>
        <dbReference type="EMBL" id="KAF4689719.1"/>
    </source>
</evidence>
<dbReference type="InterPro" id="IPR029063">
    <property type="entry name" value="SAM-dependent_MTases_sf"/>
</dbReference>
<gene>
    <name evidence="6" type="ORF">FOZ60_001237</name>
</gene>
<name>A0A7J6P0T9_PEROL</name>
<feature type="transmembrane region" description="Helical" evidence="4">
    <location>
        <begin position="522"/>
        <end position="540"/>
    </location>
</feature>
<keyword evidence="4" id="KW-1133">Transmembrane helix</keyword>
<proteinExistence type="predicted"/>
<feature type="transmembrane region" description="Helical" evidence="4">
    <location>
        <begin position="498"/>
        <end position="516"/>
    </location>
</feature>
<dbReference type="AlphaFoldDB" id="A0A7J6P0T9"/>
<dbReference type="Gene3D" id="3.40.50.150">
    <property type="entry name" value="Vaccinia Virus protein VP39"/>
    <property type="match status" value="1"/>
</dbReference>
<dbReference type="Pfam" id="PF05958">
    <property type="entry name" value="tRNA_U5-meth_tr"/>
    <property type="match status" value="1"/>
</dbReference>
<dbReference type="InterPro" id="IPR029058">
    <property type="entry name" value="AB_hydrolase_fold"/>
</dbReference>
<keyword evidence="1" id="KW-0489">Methyltransferase</keyword>